<gene>
    <name evidence="1" type="ORF">PROQFM164_S03g000677</name>
</gene>
<evidence type="ECO:0000313" key="2">
    <source>
        <dbReference type="Proteomes" id="UP000030686"/>
    </source>
</evidence>
<dbReference type="EMBL" id="HG792017">
    <property type="protein sequence ID" value="CDM33953.1"/>
    <property type="molecule type" value="Genomic_DNA"/>
</dbReference>
<dbReference type="Proteomes" id="UP000030686">
    <property type="component" value="Unassembled WGS sequence"/>
</dbReference>
<reference evidence="1" key="1">
    <citation type="journal article" date="2014" name="Nat. Commun.">
        <title>Multiple recent horizontal transfers of a large genomic region in cheese making fungi.</title>
        <authorList>
            <person name="Cheeseman K."/>
            <person name="Ropars J."/>
            <person name="Renault P."/>
            <person name="Dupont J."/>
            <person name="Gouzy J."/>
            <person name="Branca A."/>
            <person name="Abraham A.L."/>
            <person name="Ceppi M."/>
            <person name="Conseiller E."/>
            <person name="Debuchy R."/>
            <person name="Malagnac F."/>
            <person name="Goarin A."/>
            <person name="Silar P."/>
            <person name="Lacoste S."/>
            <person name="Sallet E."/>
            <person name="Bensimon A."/>
            <person name="Giraud T."/>
            <person name="Brygoo Y."/>
        </authorList>
    </citation>
    <scope>NUCLEOTIDE SEQUENCE [LARGE SCALE GENOMIC DNA]</scope>
    <source>
        <strain evidence="1">FM164</strain>
    </source>
</reference>
<protein>
    <submittedName>
        <fullName evidence="1">Genomic scaffold, ProqFM164S03</fullName>
    </submittedName>
</protein>
<keyword evidence="2" id="KW-1185">Reference proteome</keyword>
<accession>W6QB84</accession>
<name>W6QB84_PENRF</name>
<sequence>MIRFVLSIAHLVASSAIKVPRLMNTRMATIPECCSPDSP</sequence>
<evidence type="ECO:0000313" key="1">
    <source>
        <dbReference type="EMBL" id="CDM33953.1"/>
    </source>
</evidence>
<organism evidence="1 2">
    <name type="scientific">Penicillium roqueforti (strain FM164)</name>
    <dbReference type="NCBI Taxonomy" id="1365484"/>
    <lineage>
        <taxon>Eukaryota</taxon>
        <taxon>Fungi</taxon>
        <taxon>Dikarya</taxon>
        <taxon>Ascomycota</taxon>
        <taxon>Pezizomycotina</taxon>
        <taxon>Eurotiomycetes</taxon>
        <taxon>Eurotiomycetidae</taxon>
        <taxon>Eurotiales</taxon>
        <taxon>Aspergillaceae</taxon>
        <taxon>Penicillium</taxon>
    </lineage>
</organism>
<proteinExistence type="predicted"/>
<dbReference type="AlphaFoldDB" id="W6QB84"/>